<proteinExistence type="predicted"/>
<dbReference type="SUPFAM" id="SSF46894">
    <property type="entry name" value="C-terminal effector domain of the bipartite response regulators"/>
    <property type="match status" value="1"/>
</dbReference>
<sequence>MTDRELQHAHPHTDVCTEGKRLYERALSEEVLSREAAAGVPCLLLTGLVQPDADDPGLLRPVPPSLGVGLLLARRRREYQEHMTQLTESLGSMSARPASTRDGSVLRVAGVERINERLDNAVAECEGELLTMQPTAARTGRLELAGARDVPLLQRGVRLRTLYVHASRFVPEVMAYQERIREFPVQVRTLPGVSERMIVADEKVAFIPANDERTDALEIRHRPLVRALRRCFDSLWGLGTPLWEPVDYGSRGNGVSAMQRVIARMLVEGHDDQEIARRLGLNIRTVRGHVARLASALSSRNRAQLGYLIARSGLVDEWA</sequence>
<dbReference type="GO" id="GO:0003677">
    <property type="term" value="F:DNA binding"/>
    <property type="evidence" value="ECO:0007669"/>
    <property type="project" value="InterPro"/>
</dbReference>
<name>A0A7K0CL49_9ACTN</name>
<protein>
    <recommendedName>
        <fullName evidence="1">HTH luxR-type domain-containing protein</fullName>
    </recommendedName>
</protein>
<dbReference type="SMART" id="SM00421">
    <property type="entry name" value="HTH_LUXR"/>
    <property type="match status" value="1"/>
</dbReference>
<dbReference type="GO" id="GO:0006355">
    <property type="term" value="P:regulation of DNA-templated transcription"/>
    <property type="evidence" value="ECO:0007669"/>
    <property type="project" value="InterPro"/>
</dbReference>
<dbReference type="PANTHER" id="PTHR34293">
    <property type="entry name" value="HTH-TYPE TRANSCRIPTIONAL REGULATOR TRMBL2"/>
    <property type="match status" value="1"/>
</dbReference>
<dbReference type="Pfam" id="PF00196">
    <property type="entry name" value="GerE"/>
    <property type="match status" value="1"/>
</dbReference>
<dbReference type="RefSeq" id="WP_153454668.1">
    <property type="nucleotide sequence ID" value="NZ_WEGJ01000019.1"/>
</dbReference>
<dbReference type="PANTHER" id="PTHR34293:SF1">
    <property type="entry name" value="HTH-TYPE TRANSCRIPTIONAL REGULATOR TRMBL2"/>
    <property type="match status" value="1"/>
</dbReference>
<dbReference type="InterPro" id="IPR051797">
    <property type="entry name" value="TrmB-like"/>
</dbReference>
<keyword evidence="3" id="KW-1185">Reference proteome</keyword>
<feature type="domain" description="HTH luxR-type" evidence="1">
    <location>
        <begin position="248"/>
        <end position="313"/>
    </location>
</feature>
<dbReference type="Proteomes" id="UP000466345">
    <property type="component" value="Unassembled WGS sequence"/>
</dbReference>
<comment type="caution">
    <text evidence="2">The sequence shown here is derived from an EMBL/GenBank/DDBJ whole genome shotgun (WGS) entry which is preliminary data.</text>
</comment>
<dbReference type="InterPro" id="IPR036388">
    <property type="entry name" value="WH-like_DNA-bd_sf"/>
</dbReference>
<dbReference type="PROSITE" id="PS50043">
    <property type="entry name" value="HTH_LUXR_2"/>
    <property type="match status" value="1"/>
</dbReference>
<accession>A0A7K0CL49</accession>
<gene>
    <name evidence="2" type="ORF">SRB5_43710</name>
</gene>
<organism evidence="2 3">
    <name type="scientific">Streptomyces smaragdinus</name>
    <dbReference type="NCBI Taxonomy" id="2585196"/>
    <lineage>
        <taxon>Bacteria</taxon>
        <taxon>Bacillati</taxon>
        <taxon>Actinomycetota</taxon>
        <taxon>Actinomycetes</taxon>
        <taxon>Kitasatosporales</taxon>
        <taxon>Streptomycetaceae</taxon>
        <taxon>Streptomyces</taxon>
    </lineage>
</organism>
<dbReference type="EMBL" id="WEGJ01000019">
    <property type="protein sequence ID" value="MQY14209.1"/>
    <property type="molecule type" value="Genomic_DNA"/>
</dbReference>
<dbReference type="AlphaFoldDB" id="A0A7K0CL49"/>
<dbReference type="OrthoDB" id="4307453at2"/>
<dbReference type="InterPro" id="IPR000792">
    <property type="entry name" value="Tscrpt_reg_LuxR_C"/>
</dbReference>
<dbReference type="InterPro" id="IPR016032">
    <property type="entry name" value="Sig_transdc_resp-reg_C-effctor"/>
</dbReference>
<evidence type="ECO:0000313" key="3">
    <source>
        <dbReference type="Proteomes" id="UP000466345"/>
    </source>
</evidence>
<dbReference type="Gene3D" id="1.10.10.10">
    <property type="entry name" value="Winged helix-like DNA-binding domain superfamily/Winged helix DNA-binding domain"/>
    <property type="match status" value="1"/>
</dbReference>
<evidence type="ECO:0000313" key="2">
    <source>
        <dbReference type="EMBL" id="MQY14209.1"/>
    </source>
</evidence>
<reference evidence="2 3" key="1">
    <citation type="submission" date="2019-10" db="EMBL/GenBank/DDBJ databases">
        <title>Streptomyces smaragdinus sp. nov. and Streptomyces fabii sp. nov., isolated from the gut of fungus growing-termite Macrotermes natalensis.</title>
        <authorList>
            <person name="Schwitalla J."/>
            <person name="Benndorf R."/>
            <person name="Martin K."/>
            <person name="De Beer W."/>
            <person name="Kaster A.-K."/>
            <person name="Vollmers J."/>
            <person name="Poulsen M."/>
            <person name="Beemelmanns C."/>
        </authorList>
    </citation>
    <scope>NUCLEOTIDE SEQUENCE [LARGE SCALE GENOMIC DNA]</scope>
    <source>
        <strain evidence="2 3">RB5</strain>
    </source>
</reference>
<evidence type="ECO:0000259" key="1">
    <source>
        <dbReference type="PROSITE" id="PS50043"/>
    </source>
</evidence>